<dbReference type="eggNOG" id="ENOG5030AJ2">
    <property type="taxonomic scope" value="Bacteria"/>
</dbReference>
<keyword evidence="4" id="KW-1185">Reference proteome</keyword>
<organism evidence="3 4">
    <name type="scientific">Tumebacillus flagellatus</name>
    <dbReference type="NCBI Taxonomy" id="1157490"/>
    <lineage>
        <taxon>Bacteria</taxon>
        <taxon>Bacillati</taxon>
        <taxon>Bacillota</taxon>
        <taxon>Bacilli</taxon>
        <taxon>Bacillales</taxon>
        <taxon>Alicyclobacillaceae</taxon>
        <taxon>Tumebacillus</taxon>
    </lineage>
</organism>
<evidence type="ECO:0008006" key="5">
    <source>
        <dbReference type="Google" id="ProtNLM"/>
    </source>
</evidence>
<dbReference type="STRING" id="1157490.EL26_14070"/>
<keyword evidence="2" id="KW-1133">Transmembrane helix</keyword>
<keyword evidence="2" id="KW-0472">Membrane</keyword>
<evidence type="ECO:0000256" key="1">
    <source>
        <dbReference type="SAM" id="MobiDB-lite"/>
    </source>
</evidence>
<dbReference type="RefSeq" id="WP_038089647.1">
    <property type="nucleotide sequence ID" value="NZ_JMIR01000019.1"/>
</dbReference>
<feature type="transmembrane region" description="Helical" evidence="2">
    <location>
        <begin position="46"/>
        <end position="70"/>
    </location>
</feature>
<accession>A0A074LSC7</accession>
<dbReference type="Proteomes" id="UP000027931">
    <property type="component" value="Unassembled WGS sequence"/>
</dbReference>
<evidence type="ECO:0000313" key="4">
    <source>
        <dbReference type="Proteomes" id="UP000027931"/>
    </source>
</evidence>
<evidence type="ECO:0000256" key="2">
    <source>
        <dbReference type="SAM" id="Phobius"/>
    </source>
</evidence>
<gene>
    <name evidence="3" type="ORF">EL26_14070</name>
</gene>
<reference evidence="3 4" key="1">
    <citation type="journal article" date="2013" name="Int. J. Syst. Evol. Microbiol.">
        <title>Tumebacillus flagellatus sp. nov., an alpha-amylase/pullulanase-producing bacterium isolated from cassava wastewater.</title>
        <authorList>
            <person name="Wang Q."/>
            <person name="Xie N."/>
            <person name="Qin Y."/>
            <person name="Shen N."/>
            <person name="Zhu J."/>
            <person name="Mi H."/>
            <person name="Huang R."/>
        </authorList>
    </citation>
    <scope>NUCLEOTIDE SEQUENCE [LARGE SCALE GENOMIC DNA]</scope>
    <source>
        <strain evidence="3 4">GST4</strain>
    </source>
</reference>
<sequence length="301" mass="32801">MDQPTLNTASNRQMSDRQHNSRHLLDLKPRNAFSFRRPNDGDAKRFSYLLPALLAVVTGVVLGVLLLVLFKDQAAEPTVTTIPAIPGQTSGTPAVKGAAELPAQSLYVWQLGSFPEKAKAEKAQQDLAAQCIVTTLRGEGPYQLFSAVAPDKKSNTAFEAELNKRKITFYAKEFKISERQGYIANLKDADARTVVQELQSEAKLGLDAMNVLTSAKPDSDKLAALKTNLTQLSGQQKASRALLLQAGLSEEAGKWDALFKQLQGAVDQLSAGTPNLLESQAKLTAFFVEYEDLGNQLIRVQ</sequence>
<dbReference type="OrthoDB" id="2381780at2"/>
<protein>
    <recommendedName>
        <fullName evidence="5">SPOR domain-containing protein</fullName>
    </recommendedName>
</protein>
<feature type="region of interest" description="Disordered" evidence="1">
    <location>
        <begin position="1"/>
        <end position="23"/>
    </location>
</feature>
<dbReference type="EMBL" id="JMIR01000019">
    <property type="protein sequence ID" value="KEO82688.1"/>
    <property type="molecule type" value="Genomic_DNA"/>
</dbReference>
<keyword evidence="2" id="KW-0812">Transmembrane</keyword>
<evidence type="ECO:0000313" key="3">
    <source>
        <dbReference type="EMBL" id="KEO82688.1"/>
    </source>
</evidence>
<proteinExistence type="predicted"/>
<feature type="compositionally biased region" description="Polar residues" evidence="1">
    <location>
        <begin position="1"/>
        <end position="13"/>
    </location>
</feature>
<comment type="caution">
    <text evidence="3">The sequence shown here is derived from an EMBL/GenBank/DDBJ whole genome shotgun (WGS) entry which is preliminary data.</text>
</comment>
<name>A0A074LSC7_9BACL</name>
<feature type="compositionally biased region" description="Basic and acidic residues" evidence="1">
    <location>
        <begin position="14"/>
        <end position="23"/>
    </location>
</feature>
<dbReference type="AlphaFoldDB" id="A0A074LSC7"/>